<dbReference type="PROSITE" id="PS00233">
    <property type="entry name" value="CHIT_BIND_RR_1"/>
    <property type="match status" value="1"/>
</dbReference>
<sequence length="182" mass="19685">MRLQETPAVCGVGPVSIKDMEPSTAYSSAQSFNYTMAKRELLVILCGMVAAGLGRPQVQSSQGPNTTPIPILKYENEGVNYDGSYKWSYETGNEIVAEETGFVKNFGVPEQEIQTAQGSYSYTAPDGTRITVTYTADENGFIPQGDHLPTPPPIPAAIQKALDFIRSQPENQEATGPGTVKY</sequence>
<evidence type="ECO:0000313" key="4">
    <source>
        <dbReference type="Proteomes" id="UP001152798"/>
    </source>
</evidence>
<dbReference type="GO" id="GO:0008010">
    <property type="term" value="F:structural constituent of chitin-based larval cuticle"/>
    <property type="evidence" value="ECO:0007669"/>
    <property type="project" value="TreeGrafter"/>
</dbReference>
<dbReference type="Pfam" id="PF00379">
    <property type="entry name" value="Chitin_bind_4"/>
    <property type="match status" value="1"/>
</dbReference>
<dbReference type="InterPro" id="IPR050468">
    <property type="entry name" value="Cuticle_Struct_Prot"/>
</dbReference>
<accession>A0A9P0E3J4</accession>
<dbReference type="AlphaFoldDB" id="A0A9P0E3J4"/>
<keyword evidence="1 2" id="KW-0193">Cuticle</keyword>
<dbReference type="OrthoDB" id="8187975at2759"/>
<dbReference type="PANTHER" id="PTHR10380:SF173">
    <property type="entry name" value="CUTICULAR PROTEIN 47EF, ISOFORM C-RELATED"/>
    <property type="match status" value="1"/>
</dbReference>
<organism evidence="3 4">
    <name type="scientific">Nezara viridula</name>
    <name type="common">Southern green stink bug</name>
    <name type="synonym">Cimex viridulus</name>
    <dbReference type="NCBI Taxonomy" id="85310"/>
    <lineage>
        <taxon>Eukaryota</taxon>
        <taxon>Metazoa</taxon>
        <taxon>Ecdysozoa</taxon>
        <taxon>Arthropoda</taxon>
        <taxon>Hexapoda</taxon>
        <taxon>Insecta</taxon>
        <taxon>Pterygota</taxon>
        <taxon>Neoptera</taxon>
        <taxon>Paraneoptera</taxon>
        <taxon>Hemiptera</taxon>
        <taxon>Heteroptera</taxon>
        <taxon>Panheteroptera</taxon>
        <taxon>Pentatomomorpha</taxon>
        <taxon>Pentatomoidea</taxon>
        <taxon>Pentatomidae</taxon>
        <taxon>Pentatominae</taxon>
        <taxon>Nezara</taxon>
    </lineage>
</organism>
<dbReference type="InterPro" id="IPR000618">
    <property type="entry name" value="Insect_cuticle"/>
</dbReference>
<evidence type="ECO:0000313" key="3">
    <source>
        <dbReference type="EMBL" id="CAH1391061.1"/>
    </source>
</evidence>
<dbReference type="PROSITE" id="PS51155">
    <property type="entry name" value="CHIT_BIND_RR_2"/>
    <property type="match status" value="1"/>
</dbReference>
<dbReference type="Proteomes" id="UP001152798">
    <property type="component" value="Chromosome 1"/>
</dbReference>
<dbReference type="InterPro" id="IPR031311">
    <property type="entry name" value="CHIT_BIND_RR_consensus"/>
</dbReference>
<name>A0A9P0E3J4_NEZVI</name>
<evidence type="ECO:0000256" key="2">
    <source>
        <dbReference type="PROSITE-ProRule" id="PRU00497"/>
    </source>
</evidence>
<proteinExistence type="predicted"/>
<reference evidence="3" key="1">
    <citation type="submission" date="2022-01" db="EMBL/GenBank/DDBJ databases">
        <authorList>
            <person name="King R."/>
        </authorList>
    </citation>
    <scope>NUCLEOTIDE SEQUENCE</scope>
</reference>
<dbReference type="PRINTS" id="PR00947">
    <property type="entry name" value="CUTICLE"/>
</dbReference>
<evidence type="ECO:0000256" key="1">
    <source>
        <dbReference type="ARBA" id="ARBA00022460"/>
    </source>
</evidence>
<dbReference type="PANTHER" id="PTHR10380">
    <property type="entry name" value="CUTICLE PROTEIN"/>
    <property type="match status" value="1"/>
</dbReference>
<dbReference type="EMBL" id="OV725077">
    <property type="protein sequence ID" value="CAH1391061.1"/>
    <property type="molecule type" value="Genomic_DNA"/>
</dbReference>
<gene>
    <name evidence="3" type="ORF">NEZAVI_LOCUS2149</name>
</gene>
<keyword evidence="4" id="KW-1185">Reference proteome</keyword>
<dbReference type="GO" id="GO:0062129">
    <property type="term" value="C:chitin-based extracellular matrix"/>
    <property type="evidence" value="ECO:0007669"/>
    <property type="project" value="TreeGrafter"/>
</dbReference>
<protein>
    <submittedName>
        <fullName evidence="3">Uncharacterized protein</fullName>
    </submittedName>
</protein>